<dbReference type="OrthoDB" id="9808460at2"/>
<feature type="transmembrane region" description="Helical" evidence="1">
    <location>
        <begin position="83"/>
        <end position="111"/>
    </location>
</feature>
<dbReference type="Pfam" id="PF04306">
    <property type="entry name" value="DUF456"/>
    <property type="match status" value="1"/>
</dbReference>
<evidence type="ECO:0008006" key="4">
    <source>
        <dbReference type="Google" id="ProtNLM"/>
    </source>
</evidence>
<evidence type="ECO:0000313" key="3">
    <source>
        <dbReference type="Proteomes" id="UP000245880"/>
    </source>
</evidence>
<dbReference type="Proteomes" id="UP000245880">
    <property type="component" value="Unassembled WGS sequence"/>
</dbReference>
<keyword evidence="1" id="KW-0812">Transmembrane</keyword>
<feature type="transmembrane region" description="Helical" evidence="1">
    <location>
        <begin position="131"/>
        <end position="157"/>
    </location>
</feature>
<proteinExistence type="predicted"/>
<dbReference type="PANTHER" id="PTHR39165">
    <property type="entry name" value="IG HYPOTHETICAL 17883"/>
    <property type="match status" value="1"/>
</dbReference>
<dbReference type="InterPro" id="IPR007403">
    <property type="entry name" value="DUF456"/>
</dbReference>
<evidence type="ECO:0000256" key="1">
    <source>
        <dbReference type="SAM" id="Phobius"/>
    </source>
</evidence>
<dbReference type="EMBL" id="QGDT01000001">
    <property type="protein sequence ID" value="PWJ60651.1"/>
    <property type="molecule type" value="Genomic_DNA"/>
</dbReference>
<accession>A0A316AT50</accession>
<keyword evidence="1" id="KW-1133">Transmembrane helix</keyword>
<gene>
    <name evidence="2" type="ORF">CLV98_101836</name>
</gene>
<name>A0A316AT50_9BACT</name>
<keyword evidence="1" id="KW-0472">Membrane</keyword>
<keyword evidence="3" id="KW-1185">Reference proteome</keyword>
<protein>
    <recommendedName>
        <fullName evidence="4">DUF456 domain-containing protein</fullName>
    </recommendedName>
</protein>
<dbReference type="RefSeq" id="WP_109672968.1">
    <property type="nucleotide sequence ID" value="NZ_QGDT01000001.1"/>
</dbReference>
<reference evidence="2 3" key="1">
    <citation type="submission" date="2018-03" db="EMBL/GenBank/DDBJ databases">
        <title>Genomic Encyclopedia of Archaeal and Bacterial Type Strains, Phase II (KMG-II): from individual species to whole genera.</title>
        <authorList>
            <person name="Goeker M."/>
        </authorList>
    </citation>
    <scope>NUCLEOTIDE SEQUENCE [LARGE SCALE GENOMIC DNA]</scope>
    <source>
        <strain evidence="2 3">DSM 100346</strain>
    </source>
</reference>
<sequence>MDIFLVVLGALCLLIGLAGAILPLPGPGLSFVGLLLLHLSGFGTLDSTYLIAFGALALLMAVLDIYLPVWGAKRFGGTRYGSVGAVVGLVAGLFLLPGIGLLLGTFLGALVGELLGGFPVNKAVRAAFGTFVGFMTGVVMQVMLCLAMIVFATISLWGSL</sequence>
<dbReference type="AlphaFoldDB" id="A0A316AT50"/>
<comment type="caution">
    <text evidence="2">The sequence shown here is derived from an EMBL/GenBank/DDBJ whole genome shotgun (WGS) entry which is preliminary data.</text>
</comment>
<organism evidence="2 3">
    <name type="scientific">Dyadobacter jejuensis</name>
    <dbReference type="NCBI Taxonomy" id="1082580"/>
    <lineage>
        <taxon>Bacteria</taxon>
        <taxon>Pseudomonadati</taxon>
        <taxon>Bacteroidota</taxon>
        <taxon>Cytophagia</taxon>
        <taxon>Cytophagales</taxon>
        <taxon>Spirosomataceae</taxon>
        <taxon>Dyadobacter</taxon>
    </lineage>
</organism>
<evidence type="ECO:0000313" key="2">
    <source>
        <dbReference type="EMBL" id="PWJ60651.1"/>
    </source>
</evidence>
<dbReference type="PANTHER" id="PTHR39165:SF1">
    <property type="entry name" value="DUF456 DOMAIN-CONTAINING PROTEIN"/>
    <property type="match status" value="1"/>
</dbReference>
<feature type="transmembrane region" description="Helical" evidence="1">
    <location>
        <begin position="47"/>
        <end position="71"/>
    </location>
</feature>